<dbReference type="PROSITE" id="PS01332">
    <property type="entry name" value="HTH_RRF2_1"/>
    <property type="match status" value="1"/>
</dbReference>
<dbReference type="GO" id="GO:0005829">
    <property type="term" value="C:cytosol"/>
    <property type="evidence" value="ECO:0007669"/>
    <property type="project" value="TreeGrafter"/>
</dbReference>
<dbReference type="PANTHER" id="PTHR33221">
    <property type="entry name" value="WINGED HELIX-TURN-HELIX TRANSCRIPTIONAL REGULATOR, RRF2 FAMILY"/>
    <property type="match status" value="1"/>
</dbReference>
<accession>A0A1U9K704</accession>
<dbReference type="Pfam" id="PF02082">
    <property type="entry name" value="Rrf2"/>
    <property type="match status" value="1"/>
</dbReference>
<proteinExistence type="predicted"/>
<dbReference type="PANTHER" id="PTHR33221:SF5">
    <property type="entry name" value="HTH-TYPE TRANSCRIPTIONAL REGULATOR ISCR"/>
    <property type="match status" value="1"/>
</dbReference>
<dbReference type="GO" id="GO:0003677">
    <property type="term" value="F:DNA binding"/>
    <property type="evidence" value="ECO:0007669"/>
    <property type="project" value="UniProtKB-KW"/>
</dbReference>
<dbReference type="STRING" id="1471761.B0W44_08315"/>
<dbReference type="InterPro" id="IPR000944">
    <property type="entry name" value="Tscrpt_reg_Rrf2"/>
</dbReference>
<dbReference type="PROSITE" id="PS51197">
    <property type="entry name" value="HTH_RRF2_2"/>
    <property type="match status" value="1"/>
</dbReference>
<evidence type="ECO:0000256" key="1">
    <source>
        <dbReference type="ARBA" id="ARBA00023125"/>
    </source>
</evidence>
<dbReference type="InterPro" id="IPR036390">
    <property type="entry name" value="WH_DNA-bd_sf"/>
</dbReference>
<dbReference type="Gene3D" id="1.10.10.10">
    <property type="entry name" value="Winged helix-like DNA-binding domain superfamily/Winged helix DNA-binding domain"/>
    <property type="match status" value="1"/>
</dbReference>
<dbReference type="OrthoDB" id="9795923at2"/>
<organism evidence="2 3">
    <name type="scientific">Novibacillus thermophilus</name>
    <dbReference type="NCBI Taxonomy" id="1471761"/>
    <lineage>
        <taxon>Bacteria</taxon>
        <taxon>Bacillati</taxon>
        <taxon>Bacillota</taxon>
        <taxon>Bacilli</taxon>
        <taxon>Bacillales</taxon>
        <taxon>Thermoactinomycetaceae</taxon>
        <taxon>Novibacillus</taxon>
    </lineage>
</organism>
<protein>
    <submittedName>
        <fullName evidence="2">Transcriptional regulator</fullName>
    </submittedName>
</protein>
<dbReference type="Proteomes" id="UP000188603">
    <property type="component" value="Chromosome"/>
</dbReference>
<dbReference type="NCBIfam" id="TIGR00738">
    <property type="entry name" value="rrf2_super"/>
    <property type="match status" value="1"/>
</dbReference>
<keyword evidence="1" id="KW-0238">DNA-binding</keyword>
<sequence>METEEDRDESNNEGEYALRALIVLGDRPCAVHSIAEVAEKTLVPIHYLEQILLQLKNLGYVKSKRGVQGGYSLRRPAADIVVGDVVRQLEGPLAPMGCVSLTAYDPCPLEAGCLLKPLWALVRDTVAQVLDNTTLEDLLNENIREPS</sequence>
<dbReference type="InterPro" id="IPR036388">
    <property type="entry name" value="WH-like_DNA-bd_sf"/>
</dbReference>
<dbReference type="KEGG" id="ntr:B0W44_08315"/>
<keyword evidence="3" id="KW-1185">Reference proteome</keyword>
<dbReference type="SUPFAM" id="SSF46785">
    <property type="entry name" value="Winged helix' DNA-binding domain"/>
    <property type="match status" value="1"/>
</dbReference>
<gene>
    <name evidence="2" type="ORF">B0W44_08315</name>
</gene>
<name>A0A1U9K704_9BACL</name>
<dbReference type="EMBL" id="CP019699">
    <property type="protein sequence ID" value="AQS55793.1"/>
    <property type="molecule type" value="Genomic_DNA"/>
</dbReference>
<evidence type="ECO:0000313" key="3">
    <source>
        <dbReference type="Proteomes" id="UP000188603"/>
    </source>
</evidence>
<evidence type="ECO:0000313" key="2">
    <source>
        <dbReference type="EMBL" id="AQS55793.1"/>
    </source>
</evidence>
<dbReference type="AlphaFoldDB" id="A0A1U9K704"/>
<reference evidence="2 3" key="1">
    <citation type="journal article" date="2015" name="Int. J. Syst. Evol. Microbiol.">
        <title>Novibacillus thermophilus gen. nov., sp. nov., a Gram-staining-negative and moderately thermophilic member of the family Thermoactinomycetaceae.</title>
        <authorList>
            <person name="Yang G."/>
            <person name="Chen J."/>
            <person name="Zhou S."/>
        </authorList>
    </citation>
    <scope>NUCLEOTIDE SEQUENCE [LARGE SCALE GENOMIC DNA]</scope>
    <source>
        <strain evidence="2 3">SG-1</strain>
    </source>
</reference>
<dbReference type="GO" id="GO:0003700">
    <property type="term" value="F:DNA-binding transcription factor activity"/>
    <property type="evidence" value="ECO:0007669"/>
    <property type="project" value="TreeGrafter"/>
</dbReference>
<dbReference type="InterPro" id="IPR030489">
    <property type="entry name" value="TR_Rrf2-type_CS"/>
</dbReference>